<organism evidence="2">
    <name type="scientific">marine sediment metagenome</name>
    <dbReference type="NCBI Taxonomy" id="412755"/>
    <lineage>
        <taxon>unclassified sequences</taxon>
        <taxon>metagenomes</taxon>
        <taxon>ecological metagenomes</taxon>
    </lineage>
</organism>
<dbReference type="EMBL" id="LAZR01000498">
    <property type="protein sequence ID" value="KKN66518.1"/>
    <property type="molecule type" value="Genomic_DNA"/>
</dbReference>
<evidence type="ECO:0000256" key="1">
    <source>
        <dbReference type="SAM" id="MobiDB-lite"/>
    </source>
</evidence>
<name>A0A0F9VL40_9ZZZZ</name>
<dbReference type="InterPro" id="IPR021229">
    <property type="entry name" value="DUF2800"/>
</dbReference>
<sequence length="429" mass="46945">MSDHALLSPSSRHRWSQCPGSVKEEAKYPAEESNPAAIDGTHSHTLLEHCIKDGLSDPTTKVIQKMTDHEGEFTVDMERAIRVKVAIDYIKARVEEYNGLCTVFSEQKVTPRFLVHRGDMHGTLDVQIIGGDIIEIIDYKDGFVGVEVIDNPAIEQYALGVVSGYAEKEEPVPVKTFRMTIIQPKLALTGGEVITSHEVSVDYIIGLITPIGDEADATDADDAPLVAGSVQCKWCCATGCVERASQAMADMDFQFPVVAPGDDVTQQVVSRDASVMTNLQIVQIIEAAPLMRQLLESVDKEALRRMTAGQDMPGVKVVNGRGSRKWALSEEDMLPKLTKMGIPKAVLLPASFVSPAQAEKLTWEKRDGTPMQVSEKQLKRLNDEYIVHMAGKPTVAFESDSRVAVVTNAAPMFDAVETPVIVATPDWLT</sequence>
<evidence type="ECO:0000313" key="2">
    <source>
        <dbReference type="EMBL" id="KKN66518.1"/>
    </source>
</evidence>
<reference evidence="2" key="1">
    <citation type="journal article" date="2015" name="Nature">
        <title>Complex archaea that bridge the gap between prokaryotes and eukaryotes.</title>
        <authorList>
            <person name="Spang A."/>
            <person name="Saw J.H."/>
            <person name="Jorgensen S.L."/>
            <person name="Zaremba-Niedzwiedzka K."/>
            <person name="Martijn J."/>
            <person name="Lind A.E."/>
            <person name="van Eijk R."/>
            <person name="Schleper C."/>
            <person name="Guy L."/>
            <person name="Ettema T.J."/>
        </authorList>
    </citation>
    <scope>NUCLEOTIDE SEQUENCE</scope>
</reference>
<evidence type="ECO:0008006" key="3">
    <source>
        <dbReference type="Google" id="ProtNLM"/>
    </source>
</evidence>
<dbReference type="AlphaFoldDB" id="A0A0F9VL40"/>
<comment type="caution">
    <text evidence="2">The sequence shown here is derived from an EMBL/GenBank/DDBJ whole genome shotgun (WGS) entry which is preliminary data.</text>
</comment>
<proteinExistence type="predicted"/>
<dbReference type="Pfam" id="PF10926">
    <property type="entry name" value="DUF2800"/>
    <property type="match status" value="1"/>
</dbReference>
<gene>
    <name evidence="2" type="ORF">LCGC14_0470520</name>
</gene>
<protein>
    <recommendedName>
        <fullName evidence="3">DUF2800 domain-containing protein</fullName>
    </recommendedName>
</protein>
<feature type="region of interest" description="Disordered" evidence="1">
    <location>
        <begin position="1"/>
        <end position="34"/>
    </location>
</feature>
<accession>A0A0F9VL40</accession>